<evidence type="ECO:0000313" key="2">
    <source>
        <dbReference type="Proteomes" id="UP001430953"/>
    </source>
</evidence>
<proteinExistence type="predicted"/>
<protein>
    <submittedName>
        <fullName evidence="1">Uncharacterized protein</fullName>
    </submittedName>
</protein>
<evidence type="ECO:0000313" key="1">
    <source>
        <dbReference type="EMBL" id="KAL0109637.1"/>
    </source>
</evidence>
<dbReference type="EMBL" id="JADYXP020000015">
    <property type="protein sequence ID" value="KAL0109637.1"/>
    <property type="molecule type" value="Genomic_DNA"/>
</dbReference>
<name>A0AAW2F2I0_9HYME</name>
<organism evidence="1 2">
    <name type="scientific">Cardiocondyla obscurior</name>
    <dbReference type="NCBI Taxonomy" id="286306"/>
    <lineage>
        <taxon>Eukaryota</taxon>
        <taxon>Metazoa</taxon>
        <taxon>Ecdysozoa</taxon>
        <taxon>Arthropoda</taxon>
        <taxon>Hexapoda</taxon>
        <taxon>Insecta</taxon>
        <taxon>Pterygota</taxon>
        <taxon>Neoptera</taxon>
        <taxon>Endopterygota</taxon>
        <taxon>Hymenoptera</taxon>
        <taxon>Apocrita</taxon>
        <taxon>Aculeata</taxon>
        <taxon>Formicoidea</taxon>
        <taxon>Formicidae</taxon>
        <taxon>Myrmicinae</taxon>
        <taxon>Cardiocondyla</taxon>
    </lineage>
</organism>
<gene>
    <name evidence="1" type="ORF">PUN28_014583</name>
</gene>
<accession>A0AAW2F2I0</accession>
<dbReference type="Proteomes" id="UP001430953">
    <property type="component" value="Unassembled WGS sequence"/>
</dbReference>
<dbReference type="AlphaFoldDB" id="A0AAW2F2I0"/>
<comment type="caution">
    <text evidence="1">The sequence shown here is derived from an EMBL/GenBank/DDBJ whole genome shotgun (WGS) entry which is preliminary data.</text>
</comment>
<reference evidence="1 2" key="1">
    <citation type="submission" date="2023-03" db="EMBL/GenBank/DDBJ databases">
        <title>High recombination rates correlate with genetic variation in Cardiocondyla obscurior ants.</title>
        <authorList>
            <person name="Errbii M."/>
        </authorList>
    </citation>
    <scope>NUCLEOTIDE SEQUENCE [LARGE SCALE GENOMIC DNA]</scope>
    <source>
        <strain evidence="1">Alpha-2009</strain>
        <tissue evidence="1">Whole body</tissue>
    </source>
</reference>
<sequence>MQEINVDKYSKSSPSLAGGSYYPFLEKLRADFARLPRILGLSLSFRWKLISFRNRLISRVSTPRRNGMAPKKAGSNRIACIFFDTAPLSST</sequence>
<keyword evidence="2" id="KW-1185">Reference proteome</keyword>